<dbReference type="InterPro" id="IPR015943">
    <property type="entry name" value="WD40/YVTN_repeat-like_dom_sf"/>
</dbReference>
<evidence type="ECO:0000256" key="3">
    <source>
        <dbReference type="PROSITE-ProRule" id="PRU00221"/>
    </source>
</evidence>
<dbReference type="SMART" id="SM00320">
    <property type="entry name" value="WD40"/>
    <property type="match status" value="6"/>
</dbReference>
<dbReference type="InterPro" id="IPR053053">
    <property type="entry name" value="WD_repeat_protein"/>
</dbReference>
<feature type="region of interest" description="Disordered" evidence="4">
    <location>
        <begin position="51"/>
        <end position="106"/>
    </location>
</feature>
<dbReference type="PROSITE" id="PS50082">
    <property type="entry name" value="WD_REPEATS_2"/>
    <property type="match status" value="3"/>
</dbReference>
<evidence type="ECO:0000256" key="1">
    <source>
        <dbReference type="ARBA" id="ARBA00022574"/>
    </source>
</evidence>
<dbReference type="PANTHER" id="PTHR44566">
    <property type="entry name" value="TRANSDUCIN/WD40 REPEAT-LIKE SUPERFAMILY PROTEIN"/>
    <property type="match status" value="1"/>
</dbReference>
<accession>A0AAD5ZY71</accession>
<dbReference type="PROSITE" id="PS00678">
    <property type="entry name" value="WD_REPEATS_1"/>
    <property type="match status" value="1"/>
</dbReference>
<protein>
    <recommendedName>
        <fullName evidence="7">WD40 repeat-like protein</fullName>
    </recommendedName>
</protein>
<dbReference type="Proteomes" id="UP001210211">
    <property type="component" value="Unassembled WGS sequence"/>
</dbReference>
<dbReference type="AlphaFoldDB" id="A0AAD5ZY71"/>
<dbReference type="InterPro" id="IPR001680">
    <property type="entry name" value="WD40_rpt"/>
</dbReference>
<dbReference type="InterPro" id="IPR036322">
    <property type="entry name" value="WD40_repeat_dom_sf"/>
</dbReference>
<reference evidence="5 6" key="1">
    <citation type="journal article" date="2022" name="Cell">
        <title>Repeat-based holocentromeres influence genome architecture and karyotype evolution.</title>
        <authorList>
            <person name="Hofstatter P.G."/>
            <person name="Thangavel G."/>
            <person name="Lux T."/>
            <person name="Neumann P."/>
            <person name="Vondrak T."/>
            <person name="Novak P."/>
            <person name="Zhang M."/>
            <person name="Costa L."/>
            <person name="Castellani M."/>
            <person name="Scott A."/>
            <person name="Toegelov H."/>
            <person name="Fuchs J."/>
            <person name="Mata-Sucre Y."/>
            <person name="Dias Y."/>
            <person name="Vanzela A.L.L."/>
            <person name="Huettel B."/>
            <person name="Almeida C.C.S."/>
            <person name="Simkova H."/>
            <person name="Souza G."/>
            <person name="Pedrosa-Harand A."/>
            <person name="Macas J."/>
            <person name="Mayer K.F.X."/>
            <person name="Houben A."/>
            <person name="Marques A."/>
        </authorList>
    </citation>
    <scope>NUCLEOTIDE SEQUENCE [LARGE SCALE GENOMIC DNA]</scope>
    <source>
        <strain evidence="5">RhyTen1mFocal</strain>
    </source>
</reference>
<keyword evidence="1 3" id="KW-0853">WD repeat</keyword>
<dbReference type="EMBL" id="JAMRDG010000001">
    <property type="protein sequence ID" value="KAJ3706251.1"/>
    <property type="molecule type" value="Genomic_DNA"/>
</dbReference>
<proteinExistence type="predicted"/>
<feature type="repeat" description="WD" evidence="3">
    <location>
        <begin position="284"/>
        <end position="319"/>
    </location>
</feature>
<dbReference type="CDD" id="cd00200">
    <property type="entry name" value="WD40"/>
    <property type="match status" value="1"/>
</dbReference>
<name>A0AAD5ZY71_9POAL</name>
<evidence type="ECO:0000256" key="2">
    <source>
        <dbReference type="ARBA" id="ARBA00022737"/>
    </source>
</evidence>
<feature type="repeat" description="WD" evidence="3">
    <location>
        <begin position="191"/>
        <end position="233"/>
    </location>
</feature>
<evidence type="ECO:0008006" key="7">
    <source>
        <dbReference type="Google" id="ProtNLM"/>
    </source>
</evidence>
<comment type="caution">
    <text evidence="5">The sequence shown here is derived from an EMBL/GenBank/DDBJ whole genome shotgun (WGS) entry which is preliminary data.</text>
</comment>
<dbReference type="SUPFAM" id="SSF50978">
    <property type="entry name" value="WD40 repeat-like"/>
    <property type="match status" value="1"/>
</dbReference>
<organism evidence="5 6">
    <name type="scientific">Rhynchospora tenuis</name>
    <dbReference type="NCBI Taxonomy" id="198213"/>
    <lineage>
        <taxon>Eukaryota</taxon>
        <taxon>Viridiplantae</taxon>
        <taxon>Streptophyta</taxon>
        <taxon>Embryophyta</taxon>
        <taxon>Tracheophyta</taxon>
        <taxon>Spermatophyta</taxon>
        <taxon>Magnoliopsida</taxon>
        <taxon>Liliopsida</taxon>
        <taxon>Poales</taxon>
        <taxon>Cyperaceae</taxon>
        <taxon>Cyperoideae</taxon>
        <taxon>Rhynchosporeae</taxon>
        <taxon>Rhynchospora</taxon>
    </lineage>
</organism>
<feature type="compositionally biased region" description="Polar residues" evidence="4">
    <location>
        <begin position="64"/>
        <end position="75"/>
    </location>
</feature>
<dbReference type="Gene3D" id="2.130.10.10">
    <property type="entry name" value="YVTN repeat-like/Quinoprotein amine dehydrogenase"/>
    <property type="match status" value="1"/>
</dbReference>
<sequence>MTILFCTTSQLPVERNEDRIISAFEAKRSQILYRATLRSSSSMDLLSAAYGAGATSDEEETETGRSNQLNPTQEHYSLPPPKRHRSDIFVPQYNLNPPPSRPLTHRPHRFPPSAPAVSEPPLLPGRYISKRERERLNLSETQIFASNSASGSPVVGPLLGSDSKCEVLGSLRSQGKYVASNRLPTNRSVSLVGHKNAVNSVQWSKNYENLLASAGMDKTIIIWNVWNTEQPKARILKFHDAAVKDVRWSPQGLSVLSCGFDRASRLLDVESGKEIKSFKEDQFVETIRFCPSNSNLFLSGGSSGSIRLWDIRNESAVKEYMKGLGPILDLEFSRDGKQFISSSDESRSRISENCIVVWDVLRQIPLSNQVYTEAYTCPCIRYHPYDPIFVAQSNGNYIAIFTATRPFRLDKYKRYENHGVWGFPVKCNFSLDGKELATGSSDGFIYFYDYKSCKLLRKLKAFEEPCIDAMYHPTRPNVIASCSWNGEVSIFE</sequence>
<evidence type="ECO:0000256" key="4">
    <source>
        <dbReference type="SAM" id="MobiDB-lite"/>
    </source>
</evidence>
<dbReference type="InterPro" id="IPR019775">
    <property type="entry name" value="WD40_repeat_CS"/>
</dbReference>
<dbReference type="Pfam" id="PF00400">
    <property type="entry name" value="WD40"/>
    <property type="match status" value="4"/>
</dbReference>
<evidence type="ECO:0000313" key="6">
    <source>
        <dbReference type="Proteomes" id="UP001210211"/>
    </source>
</evidence>
<dbReference type="PANTHER" id="PTHR44566:SF1">
    <property type="entry name" value="WD REPEAT-CONTAINING PROTEIN 25"/>
    <property type="match status" value="1"/>
</dbReference>
<dbReference type="PROSITE" id="PS50294">
    <property type="entry name" value="WD_REPEATS_REGION"/>
    <property type="match status" value="1"/>
</dbReference>
<feature type="repeat" description="WD" evidence="3">
    <location>
        <begin position="236"/>
        <end position="277"/>
    </location>
</feature>
<evidence type="ECO:0000313" key="5">
    <source>
        <dbReference type="EMBL" id="KAJ3706251.1"/>
    </source>
</evidence>
<keyword evidence="2" id="KW-0677">Repeat</keyword>
<keyword evidence="6" id="KW-1185">Reference proteome</keyword>
<gene>
    <name evidence="5" type="ORF">LUZ61_009956</name>
</gene>